<reference evidence="9" key="1">
    <citation type="submission" date="2021-03" db="EMBL/GenBank/DDBJ databases">
        <title>Comparative genomics and phylogenomic investigation of the class Geoglossomycetes provide insights into ecological specialization and systematics.</title>
        <authorList>
            <person name="Melie T."/>
            <person name="Pirro S."/>
            <person name="Miller A.N."/>
            <person name="Quandt A."/>
        </authorList>
    </citation>
    <scope>NUCLEOTIDE SEQUENCE</scope>
    <source>
        <strain evidence="9">GBOQ0MN5Z8</strain>
    </source>
</reference>
<dbReference type="Gene3D" id="1.10.287.110">
    <property type="entry name" value="DnaJ domain"/>
    <property type="match status" value="1"/>
</dbReference>
<keyword evidence="3 7" id="KW-1133">Transmembrane helix</keyword>
<dbReference type="InterPro" id="IPR052606">
    <property type="entry name" value="DnaJ_domain_protein"/>
</dbReference>
<dbReference type="InterPro" id="IPR036869">
    <property type="entry name" value="J_dom_sf"/>
</dbReference>
<evidence type="ECO:0000313" key="10">
    <source>
        <dbReference type="Proteomes" id="UP000698800"/>
    </source>
</evidence>
<feature type="region of interest" description="Disordered" evidence="6">
    <location>
        <begin position="85"/>
        <end position="111"/>
    </location>
</feature>
<evidence type="ECO:0000256" key="3">
    <source>
        <dbReference type="ARBA" id="ARBA00022989"/>
    </source>
</evidence>
<dbReference type="PRINTS" id="PR00625">
    <property type="entry name" value="JDOMAIN"/>
</dbReference>
<evidence type="ECO:0000259" key="8">
    <source>
        <dbReference type="PROSITE" id="PS50076"/>
    </source>
</evidence>
<keyword evidence="2" id="KW-0732">Signal</keyword>
<keyword evidence="10" id="KW-1185">Reference proteome</keyword>
<dbReference type="PROSITE" id="PS50076">
    <property type="entry name" value="DNAJ_2"/>
    <property type="match status" value="1"/>
</dbReference>
<feature type="region of interest" description="Disordered" evidence="6">
    <location>
        <begin position="223"/>
        <end position="283"/>
    </location>
</feature>
<dbReference type="PANTHER" id="PTHR44653">
    <property type="entry name" value="DNAJ HOMOLOG SUBFAMILY C MEMBER 1"/>
    <property type="match status" value="1"/>
</dbReference>
<evidence type="ECO:0000256" key="2">
    <source>
        <dbReference type="ARBA" id="ARBA00022729"/>
    </source>
</evidence>
<keyword evidence="4 7" id="KW-0472">Membrane</keyword>
<comment type="caution">
    <text evidence="9">The sequence shown here is derived from an EMBL/GenBank/DDBJ whole genome shotgun (WGS) entry which is preliminary data.</text>
</comment>
<evidence type="ECO:0000256" key="5">
    <source>
        <dbReference type="ARBA" id="ARBA00037847"/>
    </source>
</evidence>
<feature type="compositionally biased region" description="Basic residues" evidence="6">
    <location>
        <begin position="90"/>
        <end position="105"/>
    </location>
</feature>
<organism evidence="9 10">
    <name type="scientific">Glutinoglossum americanum</name>
    <dbReference type="NCBI Taxonomy" id="1670608"/>
    <lineage>
        <taxon>Eukaryota</taxon>
        <taxon>Fungi</taxon>
        <taxon>Dikarya</taxon>
        <taxon>Ascomycota</taxon>
        <taxon>Pezizomycotina</taxon>
        <taxon>Geoglossomycetes</taxon>
        <taxon>Geoglossales</taxon>
        <taxon>Geoglossaceae</taxon>
        <taxon>Glutinoglossum</taxon>
    </lineage>
</organism>
<dbReference type="GO" id="GO:0012505">
    <property type="term" value="C:endomembrane system"/>
    <property type="evidence" value="ECO:0007669"/>
    <property type="project" value="UniProtKB-SubCell"/>
</dbReference>
<dbReference type="Proteomes" id="UP000698800">
    <property type="component" value="Unassembled WGS sequence"/>
</dbReference>
<feature type="transmembrane region" description="Helical" evidence="7">
    <location>
        <begin position="167"/>
        <end position="188"/>
    </location>
</feature>
<feature type="region of interest" description="Disordered" evidence="6">
    <location>
        <begin position="350"/>
        <end position="389"/>
    </location>
</feature>
<dbReference type="AlphaFoldDB" id="A0A9P8L3H0"/>
<proteinExistence type="predicted"/>
<feature type="compositionally biased region" description="Basic residues" evidence="6">
    <location>
        <begin position="378"/>
        <end position="389"/>
    </location>
</feature>
<protein>
    <recommendedName>
        <fullName evidence="8">J domain-containing protein</fullName>
    </recommendedName>
</protein>
<dbReference type="SUPFAM" id="SSF46565">
    <property type="entry name" value="Chaperone J-domain"/>
    <property type="match status" value="1"/>
</dbReference>
<comment type="subcellular location">
    <subcellularLocation>
        <location evidence="5">Endomembrane system</location>
        <topology evidence="5">Single-pass membrane protein</topology>
    </subcellularLocation>
</comment>
<dbReference type="EMBL" id="JAGHQL010000065">
    <property type="protein sequence ID" value="KAH0541931.1"/>
    <property type="molecule type" value="Genomic_DNA"/>
</dbReference>
<dbReference type="Pfam" id="PF00226">
    <property type="entry name" value="DnaJ"/>
    <property type="match status" value="1"/>
</dbReference>
<name>A0A9P8L3H0_9PEZI</name>
<dbReference type="CDD" id="cd06257">
    <property type="entry name" value="DnaJ"/>
    <property type="match status" value="1"/>
</dbReference>
<evidence type="ECO:0000256" key="4">
    <source>
        <dbReference type="ARBA" id="ARBA00023136"/>
    </source>
</evidence>
<evidence type="ECO:0000256" key="7">
    <source>
        <dbReference type="SAM" id="Phobius"/>
    </source>
</evidence>
<dbReference type="InterPro" id="IPR001623">
    <property type="entry name" value="DnaJ_domain"/>
</dbReference>
<accession>A0A9P8L3H0</accession>
<evidence type="ECO:0000256" key="1">
    <source>
        <dbReference type="ARBA" id="ARBA00022692"/>
    </source>
</evidence>
<gene>
    <name evidence="9" type="ORF">FGG08_003651</name>
</gene>
<dbReference type="OrthoDB" id="413400at2759"/>
<dbReference type="PANTHER" id="PTHR44653:SF2">
    <property type="entry name" value="DNAJ HOMOLOG SUBFAMILY C MEMBER 1"/>
    <property type="match status" value="1"/>
</dbReference>
<evidence type="ECO:0000313" key="9">
    <source>
        <dbReference type="EMBL" id="KAH0541931.1"/>
    </source>
</evidence>
<evidence type="ECO:0000256" key="6">
    <source>
        <dbReference type="SAM" id="MobiDB-lite"/>
    </source>
</evidence>
<keyword evidence="1 7" id="KW-0812">Transmembrane</keyword>
<sequence>MRDFSCTSTSARQRSISSALRTYSTALLSPDPDHEIFRLRDEVEAAEGLDFLGIKPSANQDEINKAFRKKSRLLHPDKAAQSILAARVKPTSKPKQKGKKPKVHVTKPPSQAEVKAAAKQANDRFARLGVVSNILRGPSRSRYDHFLKNGFPRWRGTGYYYSRFRPGLGSVLVGLFILGGGVAHYGVLRLSWKRQRDFVDRYIREARRAAWGDELGIRGIPGVGDSLGSQIPPAPQDDMGMQGLNRRQRRAQEKGSKKGKSGVDSGNASGVESAKENSMGGERKKVVAENGKVLIVDASGNVFLVEENEHGETEEFLLDVNEVPKPTMRQTVLFRLPIWIFGKAMSPLQKGKDHLPVDSEGSDVDSDEATPKTNNGNMRRRAKKAGRGS</sequence>
<feature type="domain" description="J" evidence="8">
    <location>
        <begin position="47"/>
        <end position="147"/>
    </location>
</feature>